<dbReference type="EC" id="6.3.2.2" evidence="4"/>
<accession>A0A1I6JG92</accession>
<evidence type="ECO:0000256" key="1">
    <source>
        <dbReference type="ARBA" id="ARBA00022598"/>
    </source>
</evidence>
<keyword evidence="2 4" id="KW-0547">Nucleotide-binding</keyword>
<dbReference type="InterPro" id="IPR035434">
    <property type="entry name" value="GCL_bact_plant"/>
</dbReference>
<protein>
    <recommendedName>
        <fullName evidence="4">Glutamate--cysteine ligase</fullName>
        <ecNumber evidence="4">6.3.2.2</ecNumber>
    </recommendedName>
</protein>
<reference evidence="6" key="1">
    <citation type="submission" date="2016-10" db="EMBL/GenBank/DDBJ databases">
        <authorList>
            <person name="Varghese N."/>
            <person name="Submissions S."/>
        </authorList>
    </citation>
    <scope>NUCLEOTIDE SEQUENCE [LARGE SCALE GENOMIC DNA]</scope>
    <source>
        <strain evidence="6">CGMCC 1.9167</strain>
    </source>
</reference>
<dbReference type="InterPro" id="IPR014746">
    <property type="entry name" value="Gln_synth/guanido_kin_cat_dom"/>
</dbReference>
<dbReference type="PANTHER" id="PTHR34378:SF1">
    <property type="entry name" value="GLUTAMATE--CYSTEINE LIGASE, CHLOROPLASTIC"/>
    <property type="match status" value="1"/>
</dbReference>
<dbReference type="RefSeq" id="WP_167812673.1">
    <property type="nucleotide sequence ID" value="NZ_FOYW01000002.1"/>
</dbReference>
<dbReference type="GO" id="GO:0006750">
    <property type="term" value="P:glutathione biosynthetic process"/>
    <property type="evidence" value="ECO:0007669"/>
    <property type="project" value="UniProtKB-UniRule"/>
</dbReference>
<name>A0A1I6JG92_9GAMM</name>
<comment type="similarity">
    <text evidence="4">Belongs to the glutamate--cysteine ligase type 2 family. EgtA subfamily.</text>
</comment>
<dbReference type="InterPro" id="IPR006336">
    <property type="entry name" value="GCS2"/>
</dbReference>
<dbReference type="SUPFAM" id="SSF55931">
    <property type="entry name" value="Glutamine synthetase/guanido kinase"/>
    <property type="match status" value="1"/>
</dbReference>
<keyword evidence="6" id="KW-1185">Reference proteome</keyword>
<dbReference type="Pfam" id="PF04107">
    <property type="entry name" value="GCS2"/>
    <property type="match status" value="1"/>
</dbReference>
<dbReference type="STRING" id="650891.SAMN05216203_2986"/>
<evidence type="ECO:0000313" key="6">
    <source>
        <dbReference type="Proteomes" id="UP000198644"/>
    </source>
</evidence>
<evidence type="ECO:0000256" key="4">
    <source>
        <dbReference type="PIRNR" id="PIRNR017901"/>
    </source>
</evidence>
<dbReference type="PIRSF" id="PIRSF017901">
    <property type="entry name" value="GCL"/>
    <property type="match status" value="1"/>
</dbReference>
<keyword evidence="1 4" id="KW-0436">Ligase</keyword>
<evidence type="ECO:0000313" key="5">
    <source>
        <dbReference type="EMBL" id="SFR77904.1"/>
    </source>
</evidence>
<evidence type="ECO:0000256" key="2">
    <source>
        <dbReference type="ARBA" id="ARBA00022741"/>
    </source>
</evidence>
<organism evidence="5 6">
    <name type="scientific">Marinobacter daqiaonensis</name>
    <dbReference type="NCBI Taxonomy" id="650891"/>
    <lineage>
        <taxon>Bacteria</taxon>
        <taxon>Pseudomonadati</taxon>
        <taxon>Pseudomonadota</taxon>
        <taxon>Gammaproteobacteria</taxon>
        <taxon>Pseudomonadales</taxon>
        <taxon>Marinobacteraceae</taxon>
        <taxon>Marinobacter</taxon>
    </lineage>
</organism>
<dbReference type="Proteomes" id="UP000198644">
    <property type="component" value="Unassembled WGS sequence"/>
</dbReference>
<dbReference type="EMBL" id="FOYW01000002">
    <property type="protein sequence ID" value="SFR77904.1"/>
    <property type="molecule type" value="Genomic_DNA"/>
</dbReference>
<comment type="catalytic activity">
    <reaction evidence="4">
        <text>L-cysteine + L-glutamate + ATP = gamma-L-glutamyl-L-cysteine + ADP + phosphate + H(+)</text>
        <dbReference type="Rhea" id="RHEA:13285"/>
        <dbReference type="ChEBI" id="CHEBI:15378"/>
        <dbReference type="ChEBI" id="CHEBI:29985"/>
        <dbReference type="ChEBI" id="CHEBI:30616"/>
        <dbReference type="ChEBI" id="CHEBI:35235"/>
        <dbReference type="ChEBI" id="CHEBI:43474"/>
        <dbReference type="ChEBI" id="CHEBI:58173"/>
        <dbReference type="ChEBI" id="CHEBI:456216"/>
        <dbReference type="EC" id="6.3.2.2"/>
    </reaction>
</comment>
<comment type="function">
    <text evidence="4">Catalyzes the synthesis of gamma-glutamylcysteine (gamma-GC).</text>
</comment>
<dbReference type="GO" id="GO:0005524">
    <property type="term" value="F:ATP binding"/>
    <property type="evidence" value="ECO:0007669"/>
    <property type="project" value="UniProtKB-UniRule"/>
</dbReference>
<gene>
    <name evidence="5" type="ORF">SAMN05216203_2986</name>
</gene>
<sequence>MTLKVEHTGQLVDDLASNCKPAGECLIGVEHEKFVFTREGQHPLPYAGDIGIHALLTELQQAGWKPTHDRDRLVGLSADKAAITLEPAGQLELSGAPWSDLHDVCREMQEHRRQLGAISQSLGVDFLALGFSPTWTLSELDWMPHSRYHIMRRYMPGVGVHGRDMMTRTSSFQLNFDFCSEQDMCDKYRVAMALQPLVMVALANAPFAEGRDTGLTSYRNYVWLHTDSARCGIMPEVFSRDFGFDAYVNRALATPMYSVKRKGAHQDLAGRYFTDMLKAQLPELPGEQPTLSDWDDHLNTLMHDVRLKDHLELRGSDTLDLEQSMALAAFWTGILYDSHALQGALKLIEACDPARLNQLRHSVPWMGLSEMESVGASGVFQARSLLDALEQAVALAESGLEKRRRQDAEHADERRYLEPLKRVMEARMSPAEQWRKRFREESPQDLSFLYEEALF</sequence>
<evidence type="ECO:0000256" key="3">
    <source>
        <dbReference type="ARBA" id="ARBA00022840"/>
    </source>
</evidence>
<dbReference type="Gene3D" id="3.30.590.20">
    <property type="match status" value="1"/>
</dbReference>
<dbReference type="GO" id="GO:0004357">
    <property type="term" value="F:glutamate-cysteine ligase activity"/>
    <property type="evidence" value="ECO:0007669"/>
    <property type="project" value="UniProtKB-UniRule"/>
</dbReference>
<dbReference type="AlphaFoldDB" id="A0A1I6JG92"/>
<proteinExistence type="inferred from homology"/>
<keyword evidence="3 4" id="KW-0067">ATP-binding</keyword>
<dbReference type="PANTHER" id="PTHR34378">
    <property type="entry name" value="GLUTAMATE--CYSTEINE LIGASE, CHLOROPLASTIC"/>
    <property type="match status" value="1"/>
</dbReference>